<feature type="compositionally biased region" description="Basic residues" evidence="1">
    <location>
        <begin position="78"/>
        <end position="88"/>
    </location>
</feature>
<organism evidence="2 3">
    <name type="scientific">Ancylostoma duodenale</name>
    <dbReference type="NCBI Taxonomy" id="51022"/>
    <lineage>
        <taxon>Eukaryota</taxon>
        <taxon>Metazoa</taxon>
        <taxon>Ecdysozoa</taxon>
        <taxon>Nematoda</taxon>
        <taxon>Chromadorea</taxon>
        <taxon>Rhabditida</taxon>
        <taxon>Rhabditina</taxon>
        <taxon>Rhabditomorpha</taxon>
        <taxon>Strongyloidea</taxon>
        <taxon>Ancylostomatidae</taxon>
        <taxon>Ancylostomatinae</taxon>
        <taxon>Ancylostoma</taxon>
    </lineage>
</organism>
<dbReference type="Proteomes" id="UP000054047">
    <property type="component" value="Unassembled WGS sequence"/>
</dbReference>
<dbReference type="AlphaFoldDB" id="A0A0C2DT36"/>
<feature type="compositionally biased region" description="Basic and acidic residues" evidence="1">
    <location>
        <begin position="52"/>
        <end position="67"/>
    </location>
</feature>
<reference evidence="2 3" key="1">
    <citation type="submission" date="2013-12" db="EMBL/GenBank/DDBJ databases">
        <title>Draft genome of the parsitic nematode Ancylostoma duodenale.</title>
        <authorList>
            <person name="Mitreva M."/>
        </authorList>
    </citation>
    <scope>NUCLEOTIDE SEQUENCE [LARGE SCALE GENOMIC DNA]</scope>
    <source>
        <strain evidence="2 3">Zhejiang</strain>
    </source>
</reference>
<feature type="compositionally biased region" description="Basic and acidic residues" evidence="1">
    <location>
        <begin position="89"/>
        <end position="108"/>
    </location>
</feature>
<sequence>MRSHLHQPNSTIARIYELFFVGSFINSTSTITVYLAYMVELASQEGGSPGGQEDHTGLDEDAHRDPTVRQNRIVPRNRTVHRDRNVRRSQRDQEESRKSPNIRTDRPVPAKAIAPDAPRAVPENKCMHAYCIDPAVPMVLFDDCNDCCRSVRYYRQLRHANE</sequence>
<evidence type="ECO:0000313" key="2">
    <source>
        <dbReference type="EMBL" id="KIH65917.1"/>
    </source>
</evidence>
<evidence type="ECO:0000256" key="1">
    <source>
        <dbReference type="SAM" id="MobiDB-lite"/>
    </source>
</evidence>
<dbReference type="OrthoDB" id="5823666at2759"/>
<dbReference type="EMBL" id="KN727345">
    <property type="protein sequence ID" value="KIH65917.1"/>
    <property type="molecule type" value="Genomic_DNA"/>
</dbReference>
<proteinExistence type="predicted"/>
<feature type="region of interest" description="Disordered" evidence="1">
    <location>
        <begin position="45"/>
        <end position="111"/>
    </location>
</feature>
<protein>
    <submittedName>
        <fullName evidence="2">Uncharacterized protein</fullName>
    </submittedName>
</protein>
<gene>
    <name evidence="2" type="ORF">ANCDUO_03757</name>
</gene>
<evidence type="ECO:0000313" key="3">
    <source>
        <dbReference type="Proteomes" id="UP000054047"/>
    </source>
</evidence>
<accession>A0A0C2DT36</accession>
<name>A0A0C2DT36_9BILA</name>
<keyword evidence="3" id="KW-1185">Reference proteome</keyword>